<proteinExistence type="predicted"/>
<dbReference type="EMBL" id="JAUYVT010000002">
    <property type="protein sequence ID" value="MDP2563656.1"/>
    <property type="molecule type" value="Genomic_DNA"/>
</dbReference>
<keyword evidence="3" id="KW-1185">Reference proteome</keyword>
<dbReference type="Proteomes" id="UP001177212">
    <property type="component" value="Unassembled WGS sequence"/>
</dbReference>
<evidence type="ECO:0000313" key="3">
    <source>
        <dbReference type="Proteomes" id="UP001177212"/>
    </source>
</evidence>
<evidence type="ECO:0000256" key="1">
    <source>
        <dbReference type="SAM" id="Phobius"/>
    </source>
</evidence>
<organism evidence="2 3">
    <name type="scientific">Pseudoalteromonas marina</name>
    <dbReference type="NCBI Taxonomy" id="267375"/>
    <lineage>
        <taxon>Bacteria</taxon>
        <taxon>Pseudomonadati</taxon>
        <taxon>Pseudomonadota</taxon>
        <taxon>Gammaproteobacteria</taxon>
        <taxon>Alteromonadales</taxon>
        <taxon>Pseudoalteromonadaceae</taxon>
        <taxon>Pseudoalteromonas</taxon>
    </lineage>
</organism>
<evidence type="ECO:0000313" key="2">
    <source>
        <dbReference type="EMBL" id="MDP2563656.1"/>
    </source>
</evidence>
<accession>A0ABT9FA38</accession>
<comment type="caution">
    <text evidence="2">The sequence shown here is derived from an EMBL/GenBank/DDBJ whole genome shotgun (WGS) entry which is preliminary data.</text>
</comment>
<dbReference type="RefSeq" id="WP_039037670.1">
    <property type="nucleotide sequence ID" value="NZ_JAUYVT010000002.1"/>
</dbReference>
<feature type="transmembrane region" description="Helical" evidence="1">
    <location>
        <begin position="53"/>
        <end position="73"/>
    </location>
</feature>
<feature type="transmembrane region" description="Helical" evidence="1">
    <location>
        <begin position="7"/>
        <end position="25"/>
    </location>
</feature>
<keyword evidence="1" id="KW-0472">Membrane</keyword>
<keyword evidence="1" id="KW-0812">Transmembrane</keyword>
<gene>
    <name evidence="2" type="ORF">Q8W34_03385</name>
</gene>
<protein>
    <submittedName>
        <fullName evidence="2">Uncharacterized protein</fullName>
    </submittedName>
</protein>
<sequence length="99" mass="11366">MRKYSSWVNYFILSLGLIAFIVTMYESFYPHGQAFTYCFTPQYFGPHPQQNSFTIIMGLISLTLLSFSGYKLFVKLPAIKKEESEFNVMADNNDLGPLS</sequence>
<reference evidence="2" key="1">
    <citation type="submission" date="2023-07" db="EMBL/GenBank/DDBJ databases">
        <title>Genome content predicts the carbon catabolic preferences of heterotrophic bacteria.</title>
        <authorList>
            <person name="Gralka M."/>
        </authorList>
    </citation>
    <scope>NUCLEOTIDE SEQUENCE</scope>
    <source>
        <strain evidence="2">4G09</strain>
    </source>
</reference>
<keyword evidence="1" id="KW-1133">Transmembrane helix</keyword>
<name>A0ABT9FA38_9GAMM</name>